<dbReference type="InterPro" id="IPR014284">
    <property type="entry name" value="RNA_pol_sigma-70_dom"/>
</dbReference>
<feature type="domain" description="RNA polymerase sigma-70 region 2" evidence="5">
    <location>
        <begin position="27"/>
        <end position="92"/>
    </location>
</feature>
<dbReference type="Gene3D" id="1.10.10.10">
    <property type="entry name" value="Winged helix-like DNA-binding domain superfamily/Winged helix DNA-binding domain"/>
    <property type="match status" value="1"/>
</dbReference>
<keyword evidence="8" id="KW-1185">Reference proteome</keyword>
<reference evidence="7" key="1">
    <citation type="journal article" date="2014" name="Int. J. Syst. Evol. Microbiol.">
        <title>Complete genome sequence of Corynebacterium casei LMG S-19264T (=DSM 44701T), isolated from a smear-ripened cheese.</title>
        <authorList>
            <consortium name="US DOE Joint Genome Institute (JGI-PGF)"/>
            <person name="Walter F."/>
            <person name="Albersmeier A."/>
            <person name="Kalinowski J."/>
            <person name="Ruckert C."/>
        </authorList>
    </citation>
    <scope>NUCLEOTIDE SEQUENCE</scope>
    <source>
        <strain evidence="7">CGMCC 1.15290</strain>
    </source>
</reference>
<accession>A0A917J099</accession>
<dbReference type="Proteomes" id="UP000627292">
    <property type="component" value="Unassembled WGS sequence"/>
</dbReference>
<evidence type="ECO:0000313" key="7">
    <source>
        <dbReference type="EMBL" id="GGH70042.1"/>
    </source>
</evidence>
<evidence type="ECO:0000259" key="6">
    <source>
        <dbReference type="Pfam" id="PF08281"/>
    </source>
</evidence>
<dbReference type="NCBIfam" id="TIGR02937">
    <property type="entry name" value="sigma70-ECF"/>
    <property type="match status" value="1"/>
</dbReference>
<evidence type="ECO:0000256" key="3">
    <source>
        <dbReference type="ARBA" id="ARBA00023082"/>
    </source>
</evidence>
<dbReference type="Pfam" id="PF04542">
    <property type="entry name" value="Sigma70_r2"/>
    <property type="match status" value="1"/>
</dbReference>
<dbReference type="PANTHER" id="PTHR43133:SF46">
    <property type="entry name" value="RNA POLYMERASE SIGMA-70 FACTOR ECF SUBFAMILY"/>
    <property type="match status" value="1"/>
</dbReference>
<dbReference type="Gene3D" id="1.10.1740.10">
    <property type="match status" value="1"/>
</dbReference>
<dbReference type="GO" id="GO:0016987">
    <property type="term" value="F:sigma factor activity"/>
    <property type="evidence" value="ECO:0007669"/>
    <property type="project" value="UniProtKB-KW"/>
</dbReference>
<evidence type="ECO:0000256" key="4">
    <source>
        <dbReference type="ARBA" id="ARBA00023163"/>
    </source>
</evidence>
<dbReference type="InterPro" id="IPR013249">
    <property type="entry name" value="RNA_pol_sigma70_r4_t2"/>
</dbReference>
<dbReference type="GO" id="GO:0003677">
    <property type="term" value="F:DNA binding"/>
    <property type="evidence" value="ECO:0007669"/>
    <property type="project" value="InterPro"/>
</dbReference>
<dbReference type="InterPro" id="IPR013324">
    <property type="entry name" value="RNA_pol_sigma_r3/r4-like"/>
</dbReference>
<proteinExistence type="inferred from homology"/>
<feature type="domain" description="RNA polymerase sigma factor 70 region 4 type 2" evidence="6">
    <location>
        <begin position="120"/>
        <end position="168"/>
    </location>
</feature>
<dbReference type="RefSeq" id="WP_188953238.1">
    <property type="nucleotide sequence ID" value="NZ_BMIB01000003.1"/>
</dbReference>
<comment type="caution">
    <text evidence="7">The sequence shown here is derived from an EMBL/GenBank/DDBJ whole genome shotgun (WGS) entry which is preliminary data.</text>
</comment>
<organism evidence="7 8">
    <name type="scientific">Filimonas zeae</name>
    <dbReference type="NCBI Taxonomy" id="1737353"/>
    <lineage>
        <taxon>Bacteria</taxon>
        <taxon>Pseudomonadati</taxon>
        <taxon>Bacteroidota</taxon>
        <taxon>Chitinophagia</taxon>
        <taxon>Chitinophagales</taxon>
        <taxon>Chitinophagaceae</taxon>
        <taxon>Filimonas</taxon>
    </lineage>
</organism>
<evidence type="ECO:0000256" key="2">
    <source>
        <dbReference type="ARBA" id="ARBA00023015"/>
    </source>
</evidence>
<dbReference type="InterPro" id="IPR036388">
    <property type="entry name" value="WH-like_DNA-bd_sf"/>
</dbReference>
<keyword evidence="3" id="KW-0731">Sigma factor</keyword>
<dbReference type="Pfam" id="PF08281">
    <property type="entry name" value="Sigma70_r4_2"/>
    <property type="match status" value="1"/>
</dbReference>
<dbReference type="InterPro" id="IPR013325">
    <property type="entry name" value="RNA_pol_sigma_r2"/>
</dbReference>
<evidence type="ECO:0000259" key="5">
    <source>
        <dbReference type="Pfam" id="PF04542"/>
    </source>
</evidence>
<protein>
    <submittedName>
        <fullName evidence="7">RNA polymerase sigma24 factor</fullName>
    </submittedName>
</protein>
<reference evidence="7" key="2">
    <citation type="submission" date="2020-09" db="EMBL/GenBank/DDBJ databases">
        <authorList>
            <person name="Sun Q."/>
            <person name="Zhou Y."/>
        </authorList>
    </citation>
    <scope>NUCLEOTIDE SEQUENCE</scope>
    <source>
        <strain evidence="7">CGMCC 1.15290</strain>
    </source>
</reference>
<dbReference type="PANTHER" id="PTHR43133">
    <property type="entry name" value="RNA POLYMERASE ECF-TYPE SIGMA FACTO"/>
    <property type="match status" value="1"/>
</dbReference>
<comment type="similarity">
    <text evidence="1">Belongs to the sigma-70 factor family. ECF subfamily.</text>
</comment>
<name>A0A917J099_9BACT</name>
<keyword evidence="4" id="KW-0804">Transcription</keyword>
<dbReference type="InterPro" id="IPR039425">
    <property type="entry name" value="RNA_pol_sigma-70-like"/>
</dbReference>
<sequence>MPFNQLYEEQELLVRITHGNERAFHDLYQHYFPKVYAMCVSYAPDVAVAQDVVQETFTRVWLNRHKLTEVEHFEAWLITITRNLLITELRKAFPPGWQPEEVKSIDSHDVVNYRELEKLLDGAVAALSKRQQEVYRLSRVEGYSHKEIARSLGISVDMSREHLSKALHHIRHFLRQQYGQSGMLLSLLFFC</sequence>
<dbReference type="SUPFAM" id="SSF88659">
    <property type="entry name" value="Sigma3 and sigma4 domains of RNA polymerase sigma factors"/>
    <property type="match status" value="1"/>
</dbReference>
<dbReference type="GO" id="GO:0006352">
    <property type="term" value="P:DNA-templated transcription initiation"/>
    <property type="evidence" value="ECO:0007669"/>
    <property type="project" value="InterPro"/>
</dbReference>
<keyword evidence="2" id="KW-0805">Transcription regulation</keyword>
<evidence type="ECO:0000256" key="1">
    <source>
        <dbReference type="ARBA" id="ARBA00010641"/>
    </source>
</evidence>
<dbReference type="AlphaFoldDB" id="A0A917J099"/>
<dbReference type="EMBL" id="BMIB01000003">
    <property type="protein sequence ID" value="GGH70042.1"/>
    <property type="molecule type" value="Genomic_DNA"/>
</dbReference>
<dbReference type="SUPFAM" id="SSF88946">
    <property type="entry name" value="Sigma2 domain of RNA polymerase sigma factors"/>
    <property type="match status" value="1"/>
</dbReference>
<evidence type="ECO:0000313" key="8">
    <source>
        <dbReference type="Proteomes" id="UP000627292"/>
    </source>
</evidence>
<gene>
    <name evidence="7" type="ORF">GCM10011379_27930</name>
</gene>
<dbReference type="InterPro" id="IPR007627">
    <property type="entry name" value="RNA_pol_sigma70_r2"/>
</dbReference>